<evidence type="ECO:0000256" key="1">
    <source>
        <dbReference type="SAM" id="MobiDB-lite"/>
    </source>
</evidence>
<proteinExistence type="predicted"/>
<feature type="region of interest" description="Disordered" evidence="1">
    <location>
        <begin position="38"/>
        <end position="58"/>
    </location>
</feature>
<dbReference type="AlphaFoldDB" id="A0A7C8YTM8"/>
<organism evidence="2">
    <name type="scientific">Opuntia streptacantha</name>
    <name type="common">Prickly pear cactus</name>
    <name type="synonym">Opuntia cardona</name>
    <dbReference type="NCBI Taxonomy" id="393608"/>
    <lineage>
        <taxon>Eukaryota</taxon>
        <taxon>Viridiplantae</taxon>
        <taxon>Streptophyta</taxon>
        <taxon>Embryophyta</taxon>
        <taxon>Tracheophyta</taxon>
        <taxon>Spermatophyta</taxon>
        <taxon>Magnoliopsida</taxon>
        <taxon>eudicotyledons</taxon>
        <taxon>Gunneridae</taxon>
        <taxon>Pentapetalae</taxon>
        <taxon>Caryophyllales</taxon>
        <taxon>Cactineae</taxon>
        <taxon>Cactaceae</taxon>
        <taxon>Opuntioideae</taxon>
        <taxon>Opuntia</taxon>
    </lineage>
</organism>
<evidence type="ECO:0000313" key="2">
    <source>
        <dbReference type="EMBL" id="MBA4626498.1"/>
    </source>
</evidence>
<reference evidence="2" key="2">
    <citation type="submission" date="2020-07" db="EMBL/GenBank/DDBJ databases">
        <authorList>
            <person name="Vera ALvarez R."/>
            <person name="Arias-Moreno D.M."/>
            <person name="Jimenez-Jacinto V."/>
            <person name="Jimenez-Bremont J.F."/>
            <person name="Swaminathan K."/>
            <person name="Moose S.P."/>
            <person name="Guerrero-Gonzalez M.L."/>
            <person name="Marino-Ramirez L."/>
            <person name="Landsman D."/>
            <person name="Rodriguez-Kessler M."/>
            <person name="Delgado-Sanchez P."/>
        </authorList>
    </citation>
    <scope>NUCLEOTIDE SEQUENCE</scope>
    <source>
        <tissue evidence="2">Cladode</tissue>
    </source>
</reference>
<protein>
    <submittedName>
        <fullName evidence="2">Uncharacterized protein</fullName>
    </submittedName>
</protein>
<dbReference type="EMBL" id="GISG01056822">
    <property type="protein sequence ID" value="MBA4626498.1"/>
    <property type="molecule type" value="Transcribed_RNA"/>
</dbReference>
<name>A0A7C8YTM8_OPUST</name>
<reference evidence="2" key="1">
    <citation type="journal article" date="2013" name="J. Plant Res.">
        <title>Effect of fungi and light on seed germination of three Opuntia species from semiarid lands of central Mexico.</title>
        <authorList>
            <person name="Delgado-Sanchez P."/>
            <person name="Jimenez-Bremont J.F."/>
            <person name="Guerrero-Gonzalez Mde L."/>
            <person name="Flores J."/>
        </authorList>
    </citation>
    <scope>NUCLEOTIDE SEQUENCE</scope>
    <source>
        <tissue evidence="2">Cladode</tissue>
    </source>
</reference>
<dbReference type="EMBL" id="GISG01056824">
    <property type="protein sequence ID" value="MBA4626499.1"/>
    <property type="molecule type" value="Transcribed_RNA"/>
</dbReference>
<accession>A0A7C8YTM8</accession>
<sequence>MKVFFRTSKIQAFFTSYGPCEIPSQNPRKLMSHTNSIRTGLKSMPRRTTDPLLQCPKNSNEIKQLPTKRPRNQIPCLKIIKIQATLRNNDNIRTILIIEFPSPTKWRIRREDREKGGEEV</sequence>